<keyword evidence="3" id="KW-1185">Reference proteome</keyword>
<dbReference type="InterPro" id="IPR013228">
    <property type="entry name" value="PE-PPE_C"/>
</dbReference>
<protein>
    <recommendedName>
        <fullName evidence="1">PE-PPE domain-containing protein</fullName>
    </recommendedName>
</protein>
<proteinExistence type="predicted"/>
<gene>
    <name evidence="2" type="ORF">B8W67_02690</name>
</gene>
<sequence>MPSPRSVLAEVNSALAHPINAINNNGMRAAPHPAGGRTRLRRPLVGPASVAGARRGAAALGAVALAAGLLVAAPPSSGLLTIDLWAVQLTDADAEVNAPTLPPALVMGGSGVPNPSAGWVDSAARIYLDPLGFGGTAQPLYTPELMGQHPDWSMAEGARLLTEAIHANLATASAGDPVYVFGYSQSSALSTLTMNQLAADNVDSDLVHFVLVGNSANPNGGMLTSFDLPLIRDVSQLFEMTLGNPTPALYPTDVFTLEYDGYADFPRYPLNPLSTANALVGLFTQHLKYLGFDANDLWSGPGAVNPATVVQLDTVGDLTDYYMIRADSLPLLDPLRLLPVAGNPLADLLEPDLRILVNLGYGSITDGWNPGPADVASTIGLFPTALHCVDGCSWADLPEALLRGAWQGVSDFVDDLMDPATYQLADPISSPALTTLVNAAINTGMLEGAPSSLWELLAAWFGATSSPGLDLGALAGQLGLSSVVDWVSAVLNALGA</sequence>
<dbReference type="Proteomes" id="UP000193577">
    <property type="component" value="Unassembled WGS sequence"/>
</dbReference>
<dbReference type="EMBL" id="NCXO01000004">
    <property type="protein sequence ID" value="OSC35323.1"/>
    <property type="molecule type" value="Genomic_DNA"/>
</dbReference>
<dbReference type="SUPFAM" id="SSF53474">
    <property type="entry name" value="alpha/beta-Hydrolases"/>
    <property type="match status" value="1"/>
</dbReference>
<organism evidence="2 3">
    <name type="scientific">Mycolicibacillus koreensis</name>
    <dbReference type="NCBI Taxonomy" id="1069220"/>
    <lineage>
        <taxon>Bacteria</taxon>
        <taxon>Bacillati</taxon>
        <taxon>Actinomycetota</taxon>
        <taxon>Actinomycetes</taxon>
        <taxon>Mycobacteriales</taxon>
        <taxon>Mycobacteriaceae</taxon>
        <taxon>Mycolicibacillus</taxon>
    </lineage>
</organism>
<name>A0AA91PGZ6_9MYCO</name>
<accession>A0AA91PGZ6</accession>
<dbReference type="Pfam" id="PF08237">
    <property type="entry name" value="PE-PPE"/>
    <property type="match status" value="1"/>
</dbReference>
<dbReference type="InterPro" id="IPR029058">
    <property type="entry name" value="AB_hydrolase_fold"/>
</dbReference>
<evidence type="ECO:0000313" key="3">
    <source>
        <dbReference type="Proteomes" id="UP000193577"/>
    </source>
</evidence>
<dbReference type="AlphaFoldDB" id="A0AA91PGZ6"/>
<feature type="domain" description="PE-PPE" evidence="1">
    <location>
        <begin position="150"/>
        <end position="361"/>
    </location>
</feature>
<reference evidence="2 3" key="1">
    <citation type="submission" date="2017-04" db="EMBL/GenBank/DDBJ databases">
        <title>The new phylogeny of genus Mycobacterium.</title>
        <authorList>
            <person name="Tortoli E."/>
            <person name="Trovato A."/>
            <person name="Cirillo D.M."/>
        </authorList>
    </citation>
    <scope>NUCLEOTIDE SEQUENCE [LARGE SCALE GENOMIC DNA]</scope>
    <source>
        <strain evidence="2 3">KCTC 19819</strain>
    </source>
</reference>
<comment type="caution">
    <text evidence="2">The sequence shown here is derived from an EMBL/GenBank/DDBJ whole genome shotgun (WGS) entry which is preliminary data.</text>
</comment>
<evidence type="ECO:0000259" key="1">
    <source>
        <dbReference type="Pfam" id="PF08237"/>
    </source>
</evidence>
<evidence type="ECO:0000313" key="2">
    <source>
        <dbReference type="EMBL" id="OSC35323.1"/>
    </source>
</evidence>